<evidence type="ECO:0000313" key="7">
    <source>
        <dbReference type="EMBL" id="KAH7518020.1"/>
    </source>
</evidence>
<dbReference type="InterPro" id="IPR032675">
    <property type="entry name" value="LRR_dom_sf"/>
</dbReference>
<dbReference type="PANTHER" id="PTHR32093:SF131">
    <property type="entry name" value="LEUCINE-RICH REPEAT-CONTAINING N-TERMINAL PLANT-TYPE DOMAIN-CONTAINING PROTEIN"/>
    <property type="match status" value="1"/>
</dbReference>
<feature type="region of interest" description="Disordered" evidence="6">
    <location>
        <begin position="428"/>
        <end position="450"/>
    </location>
</feature>
<keyword evidence="4" id="KW-0732">Signal</keyword>
<sequence>MGSISISIFVFFCASILFLYLQNYNYVTAASVPVIRTNREASKVIIGGDHSYRSPSPKLTKGCSLPPPPPPSCNPISPRVLKATKAIKTFASKIECDPVGYTETWKGDDACKYKGFVCAEHPDDNLLAVAGVDFNGANFNGRDLTLEGFIDELEDITIFHANSNNFTGKIPSKIAQFRFLYELDLSNNRLIGDFPLEVLGAKNLTFLDLRFNNFSGKVPPGLFNLDVDVLFINNNNLEQPLPDNLGSTPALYLTFANNMFTGPIPKSIRGASETLIEVLFLNNRLSGCLPMEIGYLKKATLFDASNNQLTGPIPRSFACLAKIELLNFNNNKLFGAVPEDVCKLPNLEKLSLANNYFTQVGPACRNLIERKILDVTSNCILDLPYQKPKAECARFFSKPSLCINHQVLTYIPCRLPWVSKWKSDSGRPALTPAVSASPPVSYRAHSPDGL</sequence>
<keyword evidence="5" id="KW-0677">Repeat</keyword>
<keyword evidence="2" id="KW-0964">Secreted</keyword>
<dbReference type="Proteomes" id="UP000813462">
    <property type="component" value="Unassembled WGS sequence"/>
</dbReference>
<dbReference type="SUPFAM" id="SSF52058">
    <property type="entry name" value="L domain-like"/>
    <property type="match status" value="1"/>
</dbReference>
<dbReference type="InterPro" id="IPR051582">
    <property type="entry name" value="LRR_extensin-like_regulator"/>
</dbReference>
<dbReference type="EMBL" id="JAEACU010000009">
    <property type="protein sequence ID" value="KAH7518020.1"/>
    <property type="molecule type" value="Genomic_DNA"/>
</dbReference>
<evidence type="ECO:0008006" key="9">
    <source>
        <dbReference type="Google" id="ProtNLM"/>
    </source>
</evidence>
<keyword evidence="3" id="KW-0433">Leucine-rich repeat</keyword>
<comment type="caution">
    <text evidence="7">The sequence shown here is derived from an EMBL/GenBank/DDBJ whole genome shotgun (WGS) entry which is preliminary data.</text>
</comment>
<organism evidence="7 8">
    <name type="scientific">Ziziphus jujuba var. spinosa</name>
    <dbReference type="NCBI Taxonomy" id="714518"/>
    <lineage>
        <taxon>Eukaryota</taxon>
        <taxon>Viridiplantae</taxon>
        <taxon>Streptophyta</taxon>
        <taxon>Embryophyta</taxon>
        <taxon>Tracheophyta</taxon>
        <taxon>Spermatophyta</taxon>
        <taxon>Magnoliopsida</taxon>
        <taxon>eudicotyledons</taxon>
        <taxon>Gunneridae</taxon>
        <taxon>Pentapetalae</taxon>
        <taxon>rosids</taxon>
        <taxon>fabids</taxon>
        <taxon>Rosales</taxon>
        <taxon>Rhamnaceae</taxon>
        <taxon>Paliureae</taxon>
        <taxon>Ziziphus</taxon>
    </lineage>
</organism>
<dbReference type="GO" id="GO:0005576">
    <property type="term" value="C:extracellular region"/>
    <property type="evidence" value="ECO:0007669"/>
    <property type="project" value="UniProtKB-SubCell"/>
</dbReference>
<evidence type="ECO:0000256" key="1">
    <source>
        <dbReference type="ARBA" id="ARBA00004613"/>
    </source>
</evidence>
<evidence type="ECO:0000313" key="8">
    <source>
        <dbReference type="Proteomes" id="UP000813462"/>
    </source>
</evidence>
<reference evidence="7" key="1">
    <citation type="journal article" date="2021" name="Front. Plant Sci.">
        <title>Chromosome-Scale Genome Assembly for Chinese Sour Jujube and Insights Into Its Genome Evolution and Domestication Signature.</title>
        <authorList>
            <person name="Shen L.-Y."/>
            <person name="Luo H."/>
            <person name="Wang X.-L."/>
            <person name="Wang X.-M."/>
            <person name="Qiu X.-J."/>
            <person name="Liu H."/>
            <person name="Zhou S.-S."/>
            <person name="Jia K.-H."/>
            <person name="Nie S."/>
            <person name="Bao Y.-T."/>
            <person name="Zhang R.-G."/>
            <person name="Yun Q.-Z."/>
            <person name="Chai Y.-H."/>
            <person name="Lu J.-Y."/>
            <person name="Li Y."/>
            <person name="Zhao S.-W."/>
            <person name="Mao J.-F."/>
            <person name="Jia S.-G."/>
            <person name="Mao Y.-M."/>
        </authorList>
    </citation>
    <scope>NUCLEOTIDE SEQUENCE</scope>
    <source>
        <strain evidence="7">AT0</strain>
        <tissue evidence="7">Leaf</tissue>
    </source>
</reference>
<dbReference type="AlphaFoldDB" id="A0A978UT20"/>
<accession>A0A978UT20</accession>
<gene>
    <name evidence="7" type="ORF">FEM48_Zijuj09G0126300</name>
</gene>
<protein>
    <recommendedName>
        <fullName evidence="9">Leucine-rich repeat-containing N-terminal plant-type domain-containing protein</fullName>
    </recommendedName>
</protein>
<dbReference type="Pfam" id="PF00560">
    <property type="entry name" value="LRR_1"/>
    <property type="match status" value="3"/>
</dbReference>
<evidence type="ECO:0000256" key="2">
    <source>
        <dbReference type="ARBA" id="ARBA00022525"/>
    </source>
</evidence>
<proteinExistence type="predicted"/>
<name>A0A978UT20_ZIZJJ</name>
<dbReference type="PANTHER" id="PTHR32093">
    <property type="entry name" value="LEUCINE-RICH REPEAT EXTENSIN-LIKE PROTEIN 3-RELATED"/>
    <property type="match status" value="1"/>
</dbReference>
<evidence type="ECO:0000256" key="3">
    <source>
        <dbReference type="ARBA" id="ARBA00022614"/>
    </source>
</evidence>
<evidence type="ECO:0000256" key="6">
    <source>
        <dbReference type="SAM" id="MobiDB-lite"/>
    </source>
</evidence>
<dbReference type="InterPro" id="IPR001611">
    <property type="entry name" value="Leu-rich_rpt"/>
</dbReference>
<evidence type="ECO:0000256" key="5">
    <source>
        <dbReference type="ARBA" id="ARBA00022737"/>
    </source>
</evidence>
<dbReference type="Gene3D" id="3.80.10.10">
    <property type="entry name" value="Ribonuclease Inhibitor"/>
    <property type="match status" value="2"/>
</dbReference>
<dbReference type="FunFam" id="3.80.10.10:FF:000383">
    <property type="entry name" value="Leucine-rich repeat receptor protein kinase EMS1"/>
    <property type="match status" value="1"/>
</dbReference>
<dbReference type="OrthoDB" id="676979at2759"/>
<evidence type="ECO:0000256" key="4">
    <source>
        <dbReference type="ARBA" id="ARBA00022729"/>
    </source>
</evidence>
<comment type="subcellular location">
    <subcellularLocation>
        <location evidence="1">Secreted</location>
    </subcellularLocation>
</comment>